<gene>
    <name evidence="2" type="ORF">KK060_22370</name>
</gene>
<protein>
    <submittedName>
        <fullName evidence="2">Glycerophosphodiester phosphodiesterase</fullName>
    </submittedName>
</protein>
<accession>A0ABS5VXC0</accession>
<dbReference type="RefSeq" id="WP_254156801.1">
    <property type="nucleotide sequence ID" value="NZ_JAHESD010000080.1"/>
</dbReference>
<evidence type="ECO:0000313" key="3">
    <source>
        <dbReference type="Proteomes" id="UP000772618"/>
    </source>
</evidence>
<dbReference type="PANTHER" id="PTHR46211:SF14">
    <property type="entry name" value="GLYCEROPHOSPHODIESTER PHOSPHODIESTERASE"/>
    <property type="match status" value="1"/>
</dbReference>
<organism evidence="2 3">
    <name type="scientific">Chryseosolibacter indicus</name>
    <dbReference type="NCBI Taxonomy" id="2782351"/>
    <lineage>
        <taxon>Bacteria</taxon>
        <taxon>Pseudomonadati</taxon>
        <taxon>Bacteroidota</taxon>
        <taxon>Cytophagia</taxon>
        <taxon>Cytophagales</taxon>
        <taxon>Chryseotaleaceae</taxon>
        <taxon>Chryseosolibacter</taxon>
    </lineage>
</organism>
<dbReference type="Proteomes" id="UP000772618">
    <property type="component" value="Unassembled WGS sequence"/>
</dbReference>
<sequence>MKFILTLLTSFVFYFVNAQIYMPKFDLQGHRGARGLRPENTIPAFLLAIDSGVTTVELDLAVTKDKQLVVSHEPWMSAAICLQPSGAAIRAADEKKFNLYQMNYDQVKNFDCGSKGNQKFPEQLKMKVSKPLLAEVIIAIEDHIRSYTQYEVDYNIEIKSSPEGDNKLHPKPEEFSDLVYNLVDQYLPLERVVIQSFDFRVLKYWHEKYPAVRLAALVENTRSIDSNLKELGFTPSIYSPYFELLDKEKVQYLQRQKVRVIPWTVNDVADMRKMLQYGVDGFITDYPNRATQLGLGIKRKL</sequence>
<reference evidence="2 3" key="1">
    <citation type="submission" date="2021-05" db="EMBL/GenBank/DDBJ databases">
        <title>A Polyphasic approach of four new species of the genus Ohtaekwangia: Ohtaekwangia histidinii sp. nov., Ohtaekwangia cretensis sp. nov., Ohtaekwangia indiensis sp. nov., Ohtaekwangia reichenbachii sp. nov. from diverse environment.</title>
        <authorList>
            <person name="Octaviana S."/>
        </authorList>
    </citation>
    <scope>NUCLEOTIDE SEQUENCE [LARGE SCALE GENOMIC DNA]</scope>
    <source>
        <strain evidence="2 3">PWU20</strain>
    </source>
</reference>
<comment type="caution">
    <text evidence="2">The sequence shown here is derived from an EMBL/GenBank/DDBJ whole genome shotgun (WGS) entry which is preliminary data.</text>
</comment>
<dbReference type="Gene3D" id="3.20.20.190">
    <property type="entry name" value="Phosphatidylinositol (PI) phosphodiesterase"/>
    <property type="match status" value="1"/>
</dbReference>
<keyword evidence="3" id="KW-1185">Reference proteome</keyword>
<dbReference type="Pfam" id="PF03009">
    <property type="entry name" value="GDPD"/>
    <property type="match status" value="1"/>
</dbReference>
<dbReference type="PANTHER" id="PTHR46211">
    <property type="entry name" value="GLYCEROPHOSPHORYL DIESTER PHOSPHODIESTERASE"/>
    <property type="match status" value="1"/>
</dbReference>
<proteinExistence type="predicted"/>
<dbReference type="InterPro" id="IPR030395">
    <property type="entry name" value="GP_PDE_dom"/>
</dbReference>
<dbReference type="EMBL" id="JAHESD010000080">
    <property type="protein sequence ID" value="MBT1706053.1"/>
    <property type="molecule type" value="Genomic_DNA"/>
</dbReference>
<dbReference type="CDD" id="cd08567">
    <property type="entry name" value="GDPD_SpGDE_like"/>
    <property type="match status" value="1"/>
</dbReference>
<evidence type="ECO:0000313" key="2">
    <source>
        <dbReference type="EMBL" id="MBT1706053.1"/>
    </source>
</evidence>
<feature type="domain" description="GP-PDE" evidence="1">
    <location>
        <begin position="25"/>
        <end position="294"/>
    </location>
</feature>
<evidence type="ECO:0000259" key="1">
    <source>
        <dbReference type="PROSITE" id="PS51704"/>
    </source>
</evidence>
<name>A0ABS5VXC0_9BACT</name>
<dbReference type="InterPro" id="IPR017946">
    <property type="entry name" value="PLC-like_Pdiesterase_TIM-brl"/>
</dbReference>
<dbReference type="SUPFAM" id="SSF51695">
    <property type="entry name" value="PLC-like phosphodiesterases"/>
    <property type="match status" value="1"/>
</dbReference>
<dbReference type="PROSITE" id="PS51704">
    <property type="entry name" value="GP_PDE"/>
    <property type="match status" value="1"/>
</dbReference>